<comment type="caution">
    <text evidence="1">The sequence shown here is derived from an EMBL/GenBank/DDBJ whole genome shotgun (WGS) entry which is preliminary data.</text>
</comment>
<proteinExistence type="predicted"/>
<reference evidence="1" key="1">
    <citation type="submission" date="2021-12" db="EMBL/GenBank/DDBJ databases">
        <authorList>
            <person name="Rodrigo-Torres L."/>
            <person name="Arahal R. D."/>
            <person name="Lucena T."/>
        </authorList>
    </citation>
    <scope>NUCLEOTIDE SEQUENCE</scope>
    <source>
        <strain evidence="1">CECT 8419</strain>
    </source>
</reference>
<evidence type="ECO:0000313" key="1">
    <source>
        <dbReference type="EMBL" id="CAH1001708.1"/>
    </source>
</evidence>
<evidence type="ECO:0000313" key="2">
    <source>
        <dbReference type="Proteomes" id="UP000837803"/>
    </source>
</evidence>
<dbReference type="EMBL" id="CAKLPZ010000003">
    <property type="protein sequence ID" value="CAH1001708.1"/>
    <property type="molecule type" value="Genomic_DNA"/>
</dbReference>
<accession>A0ABM9B2Y8</accession>
<sequence>MDKKLTLSLDGAVIERAKAYARNRNTSLSKMIERYLSLVTAPESEKQKETFTPLVNELSGIVDLSEDYDYKENYGDYLAKKYR</sequence>
<dbReference type="Pfam" id="PF19891">
    <property type="entry name" value="DUF6364"/>
    <property type="match status" value="1"/>
</dbReference>
<name>A0ABM9B2Y8_9BACT</name>
<gene>
    <name evidence="1" type="ORF">LEM8419_02614</name>
</gene>
<protein>
    <recommendedName>
        <fullName evidence="3">Antitoxin</fullName>
    </recommendedName>
</protein>
<evidence type="ECO:0008006" key="3">
    <source>
        <dbReference type="Google" id="ProtNLM"/>
    </source>
</evidence>
<organism evidence="1 2">
    <name type="scientific">Neolewinella maritima</name>
    <dbReference type="NCBI Taxonomy" id="1383882"/>
    <lineage>
        <taxon>Bacteria</taxon>
        <taxon>Pseudomonadati</taxon>
        <taxon>Bacteroidota</taxon>
        <taxon>Saprospiria</taxon>
        <taxon>Saprospirales</taxon>
        <taxon>Lewinellaceae</taxon>
        <taxon>Neolewinella</taxon>
    </lineage>
</organism>
<dbReference type="RefSeq" id="WP_238751556.1">
    <property type="nucleotide sequence ID" value="NZ_CAKLPZ010000003.1"/>
</dbReference>
<dbReference type="InterPro" id="IPR045944">
    <property type="entry name" value="DUF6364"/>
</dbReference>
<keyword evidence="2" id="KW-1185">Reference proteome</keyword>
<dbReference type="Proteomes" id="UP000837803">
    <property type="component" value="Unassembled WGS sequence"/>
</dbReference>